<evidence type="ECO:0000313" key="2">
    <source>
        <dbReference type="EMBL" id="KAB1218337.1"/>
    </source>
</evidence>
<gene>
    <name evidence="2" type="ORF">CJ030_MR3G026217</name>
</gene>
<keyword evidence="3" id="KW-1185">Reference proteome</keyword>
<evidence type="ECO:0000313" key="3">
    <source>
        <dbReference type="Proteomes" id="UP000516437"/>
    </source>
</evidence>
<dbReference type="SUPFAM" id="SSF53300">
    <property type="entry name" value="vWA-like"/>
    <property type="match status" value="1"/>
</dbReference>
<dbReference type="OrthoDB" id="1729737at2759"/>
<proteinExistence type="predicted"/>
<organism evidence="2 3">
    <name type="scientific">Morella rubra</name>
    <name type="common">Chinese bayberry</name>
    <dbReference type="NCBI Taxonomy" id="262757"/>
    <lineage>
        <taxon>Eukaryota</taxon>
        <taxon>Viridiplantae</taxon>
        <taxon>Streptophyta</taxon>
        <taxon>Embryophyta</taxon>
        <taxon>Tracheophyta</taxon>
        <taxon>Spermatophyta</taxon>
        <taxon>Magnoliopsida</taxon>
        <taxon>eudicotyledons</taxon>
        <taxon>Gunneridae</taxon>
        <taxon>Pentapetalae</taxon>
        <taxon>rosids</taxon>
        <taxon>fabids</taxon>
        <taxon>Fagales</taxon>
        <taxon>Myricaceae</taxon>
        <taxon>Morella</taxon>
    </lineage>
</organism>
<accession>A0A6A1W2J0</accession>
<dbReference type="InterPro" id="IPR002035">
    <property type="entry name" value="VWF_A"/>
</dbReference>
<reference evidence="2 3" key="1">
    <citation type="journal article" date="2019" name="Plant Biotechnol. J.">
        <title>The red bayberry genome and genetic basis of sex determination.</title>
        <authorList>
            <person name="Jia H.M."/>
            <person name="Jia H.J."/>
            <person name="Cai Q.L."/>
            <person name="Wang Y."/>
            <person name="Zhao H.B."/>
            <person name="Yang W.F."/>
            <person name="Wang G.Y."/>
            <person name="Li Y.H."/>
            <person name="Zhan D.L."/>
            <person name="Shen Y.T."/>
            <person name="Niu Q.F."/>
            <person name="Chang L."/>
            <person name="Qiu J."/>
            <person name="Zhao L."/>
            <person name="Xie H.B."/>
            <person name="Fu W.Y."/>
            <person name="Jin J."/>
            <person name="Li X.W."/>
            <person name="Jiao Y."/>
            <person name="Zhou C.C."/>
            <person name="Tu T."/>
            <person name="Chai C.Y."/>
            <person name="Gao J.L."/>
            <person name="Fan L.J."/>
            <person name="van de Weg E."/>
            <person name="Wang J.Y."/>
            <person name="Gao Z.S."/>
        </authorList>
    </citation>
    <scope>NUCLEOTIDE SEQUENCE [LARGE SCALE GENOMIC DNA]</scope>
    <source>
        <tissue evidence="2">Leaves</tissue>
    </source>
</reference>
<protein>
    <submittedName>
        <fullName evidence="2">Inter-alpha-trypsin inhibitor heavy chain H2</fullName>
    </submittedName>
</protein>
<dbReference type="Pfam" id="PF13768">
    <property type="entry name" value="VWA_3"/>
    <property type="match status" value="1"/>
</dbReference>
<dbReference type="SMART" id="SM00327">
    <property type="entry name" value="VWA"/>
    <property type="match status" value="1"/>
</dbReference>
<dbReference type="PANTHER" id="PTHR46503:SF9">
    <property type="entry name" value="INTER ALPHA-TRYPSIN INHIBITOR, HEAVY CHAIN-LIKE PROTEIN"/>
    <property type="match status" value="1"/>
</dbReference>
<dbReference type="AlphaFoldDB" id="A0A6A1W2J0"/>
<dbReference type="Proteomes" id="UP000516437">
    <property type="component" value="Chromosome 3"/>
</dbReference>
<sequence>MATEFSNGVEYGLKLSKRIYYGKESAYSSAPEVIPEMSRSSSTAERYLPSAPMVYAVVLEPTVVDNPDVPSYQPYVHGRCEPPALIPLQMHGVAMEIESYLDTAFVAVSGTWRVHCVMAGQKCDCCIAVPMGEQGSLLGVEVDVSGRSYRTQLIAMEDIEALERVAKSDGRFIKYNIYTLKVPQVNGGSVLSIKISWSQKLIFKGGLFCLNIPFNFPAYVNPVGRKISKREKILLKVNSGTGTEVLCKSTSHPLKELTRHVSKVSFLYEAEVLAWSGADFTFSYTVPSVDISGGVLLQSPFLRDFDQREMFCFYLFPGNIQSRKVFRKEVVFLIDISGSMEGDPLENTKNALVASLFKLNPEDTFNILAFNEEVHLFSSTMKVATEEAISTAAKWIDINFVANGGTNILLPLKQALKLLADATDAIPLIFLITDGAVKDEKEICNTIEGCLKSRGSICPRICTFGIGSYCNHYFLQMLAHIGRGYYGAAYDADEIDFFIQRLVAGVSSVIIANIEMETPEHLDSLELFPPHIPDLSSGSPLIVSGRYDGSFPESVKIRGTLADMSNCVLDLKVQRAKDLPLDRVLARRHIDILTARAWLSGTRELEDKVAKMSLQARVPCDYTRMVLAQTDTGKKAPEQGLIQEIHNKLKLQKKVELEGQKLIFLGKLGVGFGNLTATAENIPPFAEEAKPSDPAELLVKAAANCCSRLLDRCCCMCFIKTCSHMNNQCAIAFSQLCAALACFECLNCCYDLCSCL</sequence>
<name>A0A6A1W2J0_9ROSI</name>
<dbReference type="InterPro" id="IPR036465">
    <property type="entry name" value="vWFA_dom_sf"/>
</dbReference>
<dbReference type="EMBL" id="RXIC02000021">
    <property type="protein sequence ID" value="KAB1218337.1"/>
    <property type="molecule type" value="Genomic_DNA"/>
</dbReference>
<evidence type="ECO:0000259" key="1">
    <source>
        <dbReference type="PROSITE" id="PS50234"/>
    </source>
</evidence>
<dbReference type="PROSITE" id="PS50234">
    <property type="entry name" value="VWFA"/>
    <property type="match status" value="1"/>
</dbReference>
<dbReference type="PANTHER" id="PTHR46503">
    <property type="entry name" value="INTER-ALPHA-TRYPSIN INHIBITOR HEAVY CHAIN-LIKE PROTEIN"/>
    <property type="match status" value="1"/>
</dbReference>
<feature type="domain" description="VWFA" evidence="1">
    <location>
        <begin position="329"/>
        <end position="506"/>
    </location>
</feature>
<dbReference type="Gene3D" id="3.40.50.410">
    <property type="entry name" value="von Willebrand factor, type A domain"/>
    <property type="match status" value="1"/>
</dbReference>
<comment type="caution">
    <text evidence="2">The sequence shown here is derived from an EMBL/GenBank/DDBJ whole genome shotgun (WGS) entry which is preliminary data.</text>
</comment>